<dbReference type="PANTHER" id="PTHR31060">
    <property type="entry name" value="OSJNBA0011J08.25 PROTEIN-RELATED"/>
    <property type="match status" value="1"/>
</dbReference>
<proteinExistence type="predicted"/>
<dbReference type="InterPro" id="IPR038920">
    <property type="entry name" value="At3g05675-like"/>
</dbReference>
<gene>
    <name evidence="6" type="primary">LOC111009951</name>
</gene>
<dbReference type="UniPathway" id="UPA00143"/>
<dbReference type="InterPro" id="IPR058039">
    <property type="entry name" value="At3g05675-like_ankyrin"/>
</dbReference>
<dbReference type="RefSeq" id="XP_022138878.1">
    <property type="nucleotide sequence ID" value="XM_022283186.1"/>
</dbReference>
<keyword evidence="5" id="KW-1185">Reference proteome</keyword>
<name>A0A6J1CEC5_MOMCH</name>
<dbReference type="AlphaFoldDB" id="A0A6J1CEC5"/>
<evidence type="ECO:0000256" key="1">
    <source>
        <dbReference type="ARBA" id="ARBA00002668"/>
    </source>
</evidence>
<keyword evidence="3" id="KW-0833">Ubl conjugation pathway</keyword>
<dbReference type="OrthoDB" id="778222at2759"/>
<dbReference type="Proteomes" id="UP000504603">
    <property type="component" value="Unplaced"/>
</dbReference>
<organism evidence="5 6">
    <name type="scientific">Momordica charantia</name>
    <name type="common">Bitter gourd</name>
    <name type="synonym">Balsam pear</name>
    <dbReference type="NCBI Taxonomy" id="3673"/>
    <lineage>
        <taxon>Eukaryota</taxon>
        <taxon>Viridiplantae</taxon>
        <taxon>Streptophyta</taxon>
        <taxon>Embryophyta</taxon>
        <taxon>Tracheophyta</taxon>
        <taxon>Spermatophyta</taxon>
        <taxon>Magnoliopsida</taxon>
        <taxon>eudicotyledons</taxon>
        <taxon>Gunneridae</taxon>
        <taxon>Pentapetalae</taxon>
        <taxon>rosids</taxon>
        <taxon>fabids</taxon>
        <taxon>Cucurbitales</taxon>
        <taxon>Cucurbitaceae</taxon>
        <taxon>Momordiceae</taxon>
        <taxon>Momordica</taxon>
    </lineage>
</organism>
<dbReference type="GO" id="GO:0016567">
    <property type="term" value="P:protein ubiquitination"/>
    <property type="evidence" value="ECO:0007669"/>
    <property type="project" value="UniProtKB-UniPathway"/>
</dbReference>
<dbReference type="Pfam" id="PF25553">
    <property type="entry name" value="BTB-POZ_ANK-like"/>
    <property type="match status" value="1"/>
</dbReference>
<dbReference type="GeneID" id="111009951"/>
<feature type="domain" description="At3g05675-like ankyrin-like" evidence="4">
    <location>
        <begin position="311"/>
        <end position="455"/>
    </location>
</feature>
<dbReference type="KEGG" id="mcha:111009951"/>
<evidence type="ECO:0000259" key="4">
    <source>
        <dbReference type="Pfam" id="PF25553"/>
    </source>
</evidence>
<comment type="function">
    <text evidence="1">May act as a substrate-specific adapter of an E3 ubiquitin-protein ligase complex (CUL3-RBX1-BTB) which mediates the ubiquitination and subsequent proteasomal degradation of target proteins.</text>
</comment>
<evidence type="ECO:0000256" key="3">
    <source>
        <dbReference type="ARBA" id="ARBA00022786"/>
    </source>
</evidence>
<evidence type="ECO:0000313" key="6">
    <source>
        <dbReference type="RefSeq" id="XP_022138878.1"/>
    </source>
</evidence>
<evidence type="ECO:0000313" key="5">
    <source>
        <dbReference type="Proteomes" id="UP000504603"/>
    </source>
</evidence>
<dbReference type="PANTHER" id="PTHR31060:SF31">
    <property type="entry name" value="BTB_POZ DOMAIN PROTEIN"/>
    <property type="match status" value="1"/>
</dbReference>
<comment type="pathway">
    <text evidence="2">Protein modification; protein ubiquitination.</text>
</comment>
<evidence type="ECO:0000256" key="2">
    <source>
        <dbReference type="ARBA" id="ARBA00004906"/>
    </source>
</evidence>
<sequence>MAANGLDLAYAYRRKPPYSPSSSSSLLNSFFMSTVNVAANSLVSVASNTKNELSGRKWRPADHLRFMLMITSWVTVWLLRIVMDWSPFSLLSSRRILGGGGGSDGGGGGSRLLEYRPLSPLLLSSSSLSSGSALTHSLSSSSSSSSALASLSKLNLIPYETFDFGGASIKPLGRALSQIFAILNEMPASSGKYQFAMAMAEKIMEENARGGQIELLEVNRTALANGFARTSSLLYESLNQTRRLEERRNAKPWPSRIVGYLPFGSYVTPYLKFVDLAVTAVGAIVPKGGARSVYGQMPEYAGDVAAEKLAQELLWMTHKLREYGAVDEAILQWSFAGGLASASFACNPRVQCCFVKLSATLFRDLARREMEELITSEVKFRMLSIWLPLLCHAQNGLVYPALMRYEKDETERAVNRVIGSLPPMDQEVILTNWFQDYAISASEWPNLQPSYDLWCDSTRELVAWAENQPNRIEF</sequence>
<accession>A0A6J1CEC5</accession>
<protein>
    <submittedName>
        <fullName evidence="6">Uncharacterized protein LOC111009951</fullName>
    </submittedName>
</protein>
<reference evidence="6" key="1">
    <citation type="submission" date="2025-08" db="UniProtKB">
        <authorList>
            <consortium name="RefSeq"/>
        </authorList>
    </citation>
    <scope>IDENTIFICATION</scope>
    <source>
        <strain evidence="6">OHB3-1</strain>
    </source>
</reference>